<dbReference type="RefSeq" id="WP_113953470.1">
    <property type="nucleotide sequence ID" value="NZ_QNRT01000002.1"/>
</dbReference>
<dbReference type="CDD" id="cd00383">
    <property type="entry name" value="trans_reg_C"/>
    <property type="match status" value="1"/>
</dbReference>
<evidence type="ECO:0000259" key="6">
    <source>
        <dbReference type="PROSITE" id="PS51755"/>
    </source>
</evidence>
<dbReference type="EMBL" id="QNRT01000002">
    <property type="protein sequence ID" value="RBP50624.1"/>
    <property type="molecule type" value="Genomic_DNA"/>
</dbReference>
<dbReference type="PROSITE" id="PS51755">
    <property type="entry name" value="OMPR_PHOB"/>
    <property type="match status" value="1"/>
</dbReference>
<dbReference type="SMART" id="SM00862">
    <property type="entry name" value="Trans_reg_C"/>
    <property type="match status" value="1"/>
</dbReference>
<comment type="similarity">
    <text evidence="1">Belongs to the TolB family.</text>
</comment>
<comment type="caution">
    <text evidence="7">The sequence shown here is derived from an EMBL/GenBank/DDBJ whole genome shotgun (WGS) entry which is preliminary data.</text>
</comment>
<dbReference type="GO" id="GO:0000160">
    <property type="term" value="P:phosphorelay signal transduction system"/>
    <property type="evidence" value="ECO:0007669"/>
    <property type="project" value="InterPro"/>
</dbReference>
<dbReference type="InterPro" id="IPR001867">
    <property type="entry name" value="OmpR/PhoB-type_DNA-bd"/>
</dbReference>
<keyword evidence="8" id="KW-1185">Reference proteome</keyword>
<protein>
    <submittedName>
        <fullName evidence="7">DNA-binding winged helix-turn-helix (WHTH) protein</fullName>
    </submittedName>
</protein>
<feature type="domain" description="OmpR/PhoB-type" evidence="6">
    <location>
        <begin position="2"/>
        <end position="100"/>
    </location>
</feature>
<keyword evidence="5" id="KW-0812">Transmembrane</keyword>
<dbReference type="PANTHER" id="PTHR36842">
    <property type="entry name" value="PROTEIN TOLB HOMOLOG"/>
    <property type="match status" value="1"/>
</dbReference>
<dbReference type="Pfam" id="PF07676">
    <property type="entry name" value="PD40"/>
    <property type="match status" value="1"/>
</dbReference>
<feature type="transmembrane region" description="Helical" evidence="5">
    <location>
        <begin position="142"/>
        <end position="163"/>
    </location>
</feature>
<evidence type="ECO:0000256" key="2">
    <source>
        <dbReference type="ARBA" id="ARBA00023125"/>
    </source>
</evidence>
<dbReference type="InterPro" id="IPR011042">
    <property type="entry name" value="6-blade_b-propeller_TolB-like"/>
</dbReference>
<reference evidence="7 8" key="1">
    <citation type="submission" date="2018-06" db="EMBL/GenBank/DDBJ databases">
        <title>Genomic Encyclopedia of Type Strains, Phase IV (KMG-IV): sequencing the most valuable type-strain genomes for metagenomic binning, comparative biology and taxonomic classification.</title>
        <authorList>
            <person name="Goeker M."/>
        </authorList>
    </citation>
    <scope>NUCLEOTIDE SEQUENCE [LARGE SCALE GENOMIC DNA]</scope>
    <source>
        <strain evidence="7 8">DSM 24032</strain>
    </source>
</reference>
<dbReference type="Pfam" id="PF00486">
    <property type="entry name" value="Trans_reg_C"/>
    <property type="match status" value="1"/>
</dbReference>
<keyword evidence="5" id="KW-1133">Transmembrane helix</keyword>
<dbReference type="Gene3D" id="1.10.10.10">
    <property type="entry name" value="Winged helix-like DNA-binding domain superfamily/Winged helix DNA-binding domain"/>
    <property type="match status" value="1"/>
</dbReference>
<evidence type="ECO:0000256" key="3">
    <source>
        <dbReference type="PROSITE-ProRule" id="PRU01091"/>
    </source>
</evidence>
<feature type="compositionally biased region" description="Basic and acidic residues" evidence="4">
    <location>
        <begin position="114"/>
        <end position="127"/>
    </location>
</feature>
<dbReference type="GO" id="GO:0006355">
    <property type="term" value="P:regulation of DNA-templated transcription"/>
    <property type="evidence" value="ECO:0007669"/>
    <property type="project" value="InterPro"/>
</dbReference>
<gene>
    <name evidence="7" type="ORF">DFR28_10235</name>
</gene>
<evidence type="ECO:0000313" key="8">
    <source>
        <dbReference type="Proteomes" id="UP000253083"/>
    </source>
</evidence>
<accession>A0A395JLY8</accession>
<dbReference type="InterPro" id="IPR036388">
    <property type="entry name" value="WH-like_DNA-bd_sf"/>
</dbReference>
<dbReference type="Gene3D" id="2.120.10.30">
    <property type="entry name" value="TolB, C-terminal domain"/>
    <property type="match status" value="2"/>
</dbReference>
<dbReference type="SUPFAM" id="SSF46894">
    <property type="entry name" value="C-terminal effector domain of the bipartite response regulators"/>
    <property type="match status" value="1"/>
</dbReference>
<dbReference type="InterPro" id="IPR016032">
    <property type="entry name" value="Sig_transdc_resp-reg_C-effctor"/>
</dbReference>
<keyword evidence="5" id="KW-0472">Membrane</keyword>
<dbReference type="OrthoDB" id="5900874at2"/>
<organism evidence="7 8">
    <name type="scientific">Arenicella xantha</name>
    <dbReference type="NCBI Taxonomy" id="644221"/>
    <lineage>
        <taxon>Bacteria</taxon>
        <taxon>Pseudomonadati</taxon>
        <taxon>Pseudomonadota</taxon>
        <taxon>Gammaproteobacteria</taxon>
        <taxon>Arenicellales</taxon>
        <taxon>Arenicellaceae</taxon>
        <taxon>Arenicella</taxon>
    </lineage>
</organism>
<keyword evidence="2 3" id="KW-0238">DNA-binding</keyword>
<proteinExistence type="inferred from homology"/>
<name>A0A395JLY8_9GAMM</name>
<dbReference type="AlphaFoldDB" id="A0A395JLY8"/>
<dbReference type="InterPro" id="IPR011659">
    <property type="entry name" value="WD40"/>
</dbReference>
<evidence type="ECO:0000256" key="1">
    <source>
        <dbReference type="ARBA" id="ARBA00009820"/>
    </source>
</evidence>
<dbReference type="GO" id="GO:0003677">
    <property type="term" value="F:DNA binding"/>
    <property type="evidence" value="ECO:0007669"/>
    <property type="project" value="UniProtKB-UniRule"/>
</dbReference>
<evidence type="ECO:0000256" key="5">
    <source>
        <dbReference type="SAM" id="Phobius"/>
    </source>
</evidence>
<feature type="DNA-binding region" description="OmpR/PhoB-type" evidence="3">
    <location>
        <begin position="2"/>
        <end position="100"/>
    </location>
</feature>
<dbReference type="Proteomes" id="UP000253083">
    <property type="component" value="Unassembled WGS sequence"/>
</dbReference>
<sequence length="722" mass="81201">MSAQYWVGEFFIDLSRNQITQNKQTRTIAPKALAVLTCLAKNQGEVVSQDELLAQVWKDTVVSPNTLQRSIAQLRKALGDDGKVQVLIKTHAKQGYSLDCAVRWQAKPSLVTSKDARDTVDHTHQDNVRNSPNKGSKRTRPVFILGSIVATIITIGAISYQYFSHTQNRVFSVEEITSLTATDDKEFDATYTPDGKYIVFHRYLDKQCGNKLWAKDISTQKEIQLTQEWAAYGRHSFSNDGKKLVFLATEACSAPVTQSSCYNLMSLDFAQAVESPQQPSTLMQCQNSVVKNPVWLNNNDIALLQKHSNRWKLISYSPNKNRSTDIYDLKDGNLIHFAYSLKDDVIAVTSIHNDGQQYIELLNPDGRIISSQKIESTPEIPNFRSIYPSFDPLNEQLVFSTGRQLFTLSYAGKITKISLAFTERMVQPQFHPNGKRMLMIKGPYDSDIVSLPLSEVIETNSIEVTARAESQQPRTTASFERSNLGEDYAVFQPSGELIAFWSERSGEEQVWISDGHGAPRQLTEFPIDTYIQGIDWAADGRSLLVSANNVLTQVFLDGKQIPYQLQHPVARLLQWDSANQSALLISRVSGIFKLVEVDLDSLVTRQLTDKTVLWALRSEDGRLIYKDRSDQFWQPGAAEDRLIEALLGQKSKAKSFVITGNVIYAINTDNQLWSYDLNTDTLEVLGALPEDVDYLTDINETDILMTIEVAAKKEVVELVLSD</sequence>
<feature type="region of interest" description="Disordered" evidence="4">
    <location>
        <begin position="113"/>
        <end position="136"/>
    </location>
</feature>
<evidence type="ECO:0000313" key="7">
    <source>
        <dbReference type="EMBL" id="RBP50624.1"/>
    </source>
</evidence>
<evidence type="ECO:0000256" key="4">
    <source>
        <dbReference type="SAM" id="MobiDB-lite"/>
    </source>
</evidence>
<dbReference type="SUPFAM" id="SSF82171">
    <property type="entry name" value="DPP6 N-terminal domain-like"/>
    <property type="match status" value="2"/>
</dbReference>
<dbReference type="InParanoid" id="A0A395JLY8"/>